<evidence type="ECO:0000256" key="1">
    <source>
        <dbReference type="ARBA" id="ARBA00004141"/>
    </source>
</evidence>
<feature type="compositionally biased region" description="Polar residues" evidence="7">
    <location>
        <begin position="206"/>
        <end position="216"/>
    </location>
</feature>
<dbReference type="Proteomes" id="UP001196413">
    <property type="component" value="Unassembled WGS sequence"/>
</dbReference>
<comment type="subcellular location">
    <subcellularLocation>
        <location evidence="1 6">Membrane</location>
        <topology evidence="1 6">Multi-pass membrane protein</topology>
    </subcellularLocation>
</comment>
<organism evidence="8 9">
    <name type="scientific">Parelaphostrongylus tenuis</name>
    <name type="common">Meningeal worm</name>
    <dbReference type="NCBI Taxonomy" id="148309"/>
    <lineage>
        <taxon>Eukaryota</taxon>
        <taxon>Metazoa</taxon>
        <taxon>Ecdysozoa</taxon>
        <taxon>Nematoda</taxon>
        <taxon>Chromadorea</taxon>
        <taxon>Rhabditida</taxon>
        <taxon>Rhabditina</taxon>
        <taxon>Rhabditomorpha</taxon>
        <taxon>Strongyloidea</taxon>
        <taxon>Metastrongylidae</taxon>
        <taxon>Parelaphostrongylus</taxon>
    </lineage>
</organism>
<evidence type="ECO:0000256" key="2">
    <source>
        <dbReference type="ARBA" id="ARBA00008573"/>
    </source>
</evidence>
<evidence type="ECO:0000256" key="3">
    <source>
        <dbReference type="ARBA" id="ARBA00022692"/>
    </source>
</evidence>
<keyword evidence="9" id="KW-1185">Reference proteome</keyword>
<dbReference type="GO" id="GO:0016020">
    <property type="term" value="C:membrane"/>
    <property type="evidence" value="ECO:0007669"/>
    <property type="project" value="UniProtKB-SubCell"/>
</dbReference>
<feature type="region of interest" description="Disordered" evidence="7">
    <location>
        <begin position="206"/>
        <end position="284"/>
    </location>
</feature>
<name>A0AAD5N173_PARTN</name>
<feature type="compositionally biased region" description="Basic and acidic residues" evidence="7">
    <location>
        <begin position="238"/>
        <end position="255"/>
    </location>
</feature>
<evidence type="ECO:0000313" key="9">
    <source>
        <dbReference type="Proteomes" id="UP001196413"/>
    </source>
</evidence>
<evidence type="ECO:0000313" key="8">
    <source>
        <dbReference type="EMBL" id="KAJ1359107.1"/>
    </source>
</evidence>
<evidence type="ECO:0000256" key="4">
    <source>
        <dbReference type="ARBA" id="ARBA00022989"/>
    </source>
</evidence>
<evidence type="ECO:0000256" key="5">
    <source>
        <dbReference type="ARBA" id="ARBA00023136"/>
    </source>
</evidence>
<dbReference type="PANTHER" id="PTHR12300">
    <property type="entry name" value="HVA22-LIKE PROTEINS"/>
    <property type="match status" value="1"/>
</dbReference>
<keyword evidence="3 6" id="KW-0812">Transmembrane</keyword>
<dbReference type="InterPro" id="IPR004345">
    <property type="entry name" value="TB2_DP1_HVA22"/>
</dbReference>
<comment type="similarity">
    <text evidence="2 6">Belongs to the DP1 family.</text>
</comment>
<keyword evidence="5 6" id="KW-0472">Membrane</keyword>
<proteinExistence type="inferred from homology"/>
<dbReference type="EMBL" id="JAHQIW010003547">
    <property type="protein sequence ID" value="KAJ1359107.1"/>
    <property type="molecule type" value="Genomic_DNA"/>
</dbReference>
<reference evidence="8" key="1">
    <citation type="submission" date="2021-06" db="EMBL/GenBank/DDBJ databases">
        <title>Parelaphostrongylus tenuis whole genome reference sequence.</title>
        <authorList>
            <person name="Garwood T.J."/>
            <person name="Larsen P.A."/>
            <person name="Fountain-Jones N.M."/>
            <person name="Garbe J.R."/>
            <person name="Macchietto M.G."/>
            <person name="Kania S.A."/>
            <person name="Gerhold R.W."/>
            <person name="Richards J.E."/>
            <person name="Wolf T.M."/>
        </authorList>
    </citation>
    <scope>NUCLEOTIDE SEQUENCE</scope>
    <source>
        <strain evidence="8">MNPRO001-30</strain>
        <tissue evidence="8">Meninges</tissue>
    </source>
</reference>
<keyword evidence="4 6" id="KW-1133">Transmembrane helix</keyword>
<protein>
    <recommendedName>
        <fullName evidence="6">Receptor expression-enhancing protein</fullName>
    </recommendedName>
</protein>
<dbReference type="PANTHER" id="PTHR12300:SF161">
    <property type="entry name" value="RECEPTOR EXPRESSION-ENHANCING PROTEIN"/>
    <property type="match status" value="1"/>
</dbReference>
<accession>A0AAD5N173</accession>
<feature type="transmembrane region" description="Helical" evidence="6">
    <location>
        <begin position="6"/>
        <end position="28"/>
    </location>
</feature>
<gene>
    <name evidence="8" type="ORF">KIN20_017750</name>
</gene>
<dbReference type="Pfam" id="PF03134">
    <property type="entry name" value="TB2_DP1_HVA22"/>
    <property type="match status" value="1"/>
</dbReference>
<evidence type="ECO:0000256" key="7">
    <source>
        <dbReference type="SAM" id="MobiDB-lite"/>
    </source>
</evidence>
<sequence length="284" mass="32112">MKHFSATMFSLLCQLASAFVGAVIPVFYSYKTIKRPSQKQLSYWSKYWSVFGSFLAVDAVLNTLFIHYFIPFYDFGKLLFLIWAVIHKPLERNSYSIRCSLRSFDVMKGKWDTYVEHVVNKVVTHGPSFLLTVGTALWTVARNVSALSNSKGGEELTIAEIDYGEDGDRVERLPIAVLPVETDIKMEPDSDDGIVCLDDTRIQNGQSKLTVSQAPSEPTGRKCPRRVASSGRRRTAKKNQELEEEKQKDNEEQGKRKTARRPRRVAAAKRHLVIAEDTESGTDV</sequence>
<dbReference type="AlphaFoldDB" id="A0AAD5N173"/>
<feature type="compositionally biased region" description="Basic residues" evidence="7">
    <location>
        <begin position="256"/>
        <end position="272"/>
    </location>
</feature>
<feature type="transmembrane region" description="Helical" evidence="6">
    <location>
        <begin position="48"/>
        <end position="70"/>
    </location>
</feature>
<comment type="caution">
    <text evidence="8">The sequence shown here is derived from an EMBL/GenBank/DDBJ whole genome shotgun (WGS) entry which is preliminary data.</text>
</comment>
<evidence type="ECO:0000256" key="6">
    <source>
        <dbReference type="RuleBase" id="RU362006"/>
    </source>
</evidence>